<reference evidence="2 3" key="1">
    <citation type="journal article" date="2021" name="J. Hered.">
        <title>A chromosome-level genome assembly of the parasitoid wasp, Cotesia glomerata (Hymenoptera: Braconidae).</title>
        <authorList>
            <person name="Pinto B.J."/>
            <person name="Weis J.J."/>
            <person name="Gamble T."/>
            <person name="Ode P.J."/>
            <person name="Paul R."/>
            <person name="Zaspel J.M."/>
        </authorList>
    </citation>
    <scope>NUCLEOTIDE SEQUENCE [LARGE SCALE GENOMIC DNA]</scope>
    <source>
        <strain evidence="2">CgM1</strain>
    </source>
</reference>
<proteinExistence type="predicted"/>
<comment type="caution">
    <text evidence="2">The sequence shown here is derived from an EMBL/GenBank/DDBJ whole genome shotgun (WGS) entry which is preliminary data.</text>
</comment>
<dbReference type="Proteomes" id="UP000826195">
    <property type="component" value="Unassembled WGS sequence"/>
</dbReference>
<feature type="compositionally biased region" description="Polar residues" evidence="1">
    <location>
        <begin position="1"/>
        <end position="14"/>
    </location>
</feature>
<accession>A0AAV7J8J9</accession>
<evidence type="ECO:0000256" key="1">
    <source>
        <dbReference type="SAM" id="MobiDB-lite"/>
    </source>
</evidence>
<gene>
    <name evidence="2" type="ORF">KQX54_016163</name>
</gene>
<dbReference type="AlphaFoldDB" id="A0AAV7J8J9"/>
<evidence type="ECO:0000313" key="3">
    <source>
        <dbReference type="Proteomes" id="UP000826195"/>
    </source>
</evidence>
<dbReference type="EMBL" id="JAHXZJ010000001">
    <property type="protein sequence ID" value="KAH0567921.1"/>
    <property type="molecule type" value="Genomic_DNA"/>
</dbReference>
<evidence type="ECO:0000313" key="2">
    <source>
        <dbReference type="EMBL" id="KAH0567921.1"/>
    </source>
</evidence>
<feature type="region of interest" description="Disordered" evidence="1">
    <location>
        <begin position="1"/>
        <end position="81"/>
    </location>
</feature>
<protein>
    <submittedName>
        <fullName evidence="2">Uncharacterized protein</fullName>
    </submittedName>
</protein>
<sequence length="287" mass="32977">MTESNNPYQKSYKQSKVRTPGSGTPTIDDEQPKKYVKVTKKRESQSTRKPKGKYNSEDSNKKIKSATISSDNQRIDDTEKDIPLKQPKEIKVNKGKIEEEKESRNGNAVILKNSSDLKSFEEKICSRIKKTEIGLFKLRKEVAELRTEVTSMIHVTQQQPINGPPTLVPPQHLHTSTYMPPPQPQTQHQPANFNQVIRNFPYHYPSPPQPPLPLLNHYKLPTTYPQDVFCSPITRNGEDMNINLINDYAVGGLNVHIINYRKIKKNSSTLIVVLTETFYMEHIFERH</sequence>
<keyword evidence="3" id="KW-1185">Reference proteome</keyword>
<organism evidence="2 3">
    <name type="scientific">Cotesia glomerata</name>
    <name type="common">Lepidopteran parasitic wasp</name>
    <name type="synonym">Apanteles glomeratus</name>
    <dbReference type="NCBI Taxonomy" id="32391"/>
    <lineage>
        <taxon>Eukaryota</taxon>
        <taxon>Metazoa</taxon>
        <taxon>Ecdysozoa</taxon>
        <taxon>Arthropoda</taxon>
        <taxon>Hexapoda</taxon>
        <taxon>Insecta</taxon>
        <taxon>Pterygota</taxon>
        <taxon>Neoptera</taxon>
        <taxon>Endopterygota</taxon>
        <taxon>Hymenoptera</taxon>
        <taxon>Apocrita</taxon>
        <taxon>Ichneumonoidea</taxon>
        <taxon>Braconidae</taxon>
        <taxon>Microgastrinae</taxon>
        <taxon>Cotesia</taxon>
    </lineage>
</organism>
<name>A0AAV7J8J9_COTGL</name>